<reference evidence="4 5" key="1">
    <citation type="submission" date="2016-11" db="EMBL/GenBank/DDBJ databases">
        <authorList>
            <person name="Jaros S."/>
            <person name="Januszkiewicz K."/>
            <person name="Wedrychowicz H."/>
        </authorList>
    </citation>
    <scope>NUCLEOTIDE SEQUENCE [LARGE SCALE GENOMIC DNA]</scope>
    <source>
        <strain evidence="4 5">DSM 15480</strain>
    </source>
</reference>
<dbReference type="AlphaFoldDB" id="A0A1M6VRE4"/>
<dbReference type="EMBL" id="FQZY01000095">
    <property type="protein sequence ID" value="SHK84058.1"/>
    <property type="molecule type" value="Genomic_DNA"/>
</dbReference>
<dbReference type="Gene3D" id="3.30.930.30">
    <property type="match status" value="1"/>
</dbReference>
<feature type="coiled-coil region" evidence="2">
    <location>
        <begin position="227"/>
        <end position="254"/>
    </location>
</feature>
<accession>A0A1M6VRE4</accession>
<keyword evidence="5" id="KW-1185">Reference proteome</keyword>
<feature type="compositionally biased region" description="Basic and acidic residues" evidence="3">
    <location>
        <begin position="401"/>
        <end position="411"/>
    </location>
</feature>
<dbReference type="GO" id="GO:0003677">
    <property type="term" value="F:DNA binding"/>
    <property type="evidence" value="ECO:0007669"/>
    <property type="project" value="InterPro"/>
</dbReference>
<evidence type="ECO:0000313" key="5">
    <source>
        <dbReference type="Proteomes" id="UP000184301"/>
    </source>
</evidence>
<dbReference type="RefSeq" id="WP_073113110.1">
    <property type="nucleotide sequence ID" value="NZ_FQZY01000095.1"/>
</dbReference>
<proteinExistence type="inferred from homology"/>
<evidence type="ECO:0000256" key="1">
    <source>
        <dbReference type="ARBA" id="ARBA00010657"/>
    </source>
</evidence>
<gene>
    <name evidence="4" type="ORF">SAMN02745243_03839</name>
</gene>
<dbReference type="OrthoDB" id="9800759at2"/>
<dbReference type="InterPro" id="IPR001668">
    <property type="entry name" value="Mob_Pre"/>
</dbReference>
<name>A0A1M6VRE4_9FIRM</name>
<sequence>MGAKTISFPKGKGSLNHNNREFICDNVHEERTSWNRTYKRETIKEAYDVCFGQALAEYNARQKRKDRIKENYLQEIKNSGNKEKVFYENVIQIGTKDDTPVVDENGNLTEDAKVAIEVLDEYARTFQERNPNLYVFNSVLHLDEATPHLHIDYIPVANGYKNGLQIRNSLTKAFQEMGFAKAVSKKVTETTAWQEREREHLTQLSAERGIEIKVKGEVRDNYSLPEYKEAMRAVEALEEQKIDLEIKTSVLEQTVDRIQAKTEKEKAELAKYDLKAETLKTVEKEVNADMKKTKSMAVPTKGILDKEEYVKVKKSDWNKILEGMKWAVTNKKVVDKYEKKIIALENKLAKITQVFEQLKKFLSLNGLTEAWNRFIEPKSIKRSIEEHKKAIQEQSSQKKTKTTERKTGMEL</sequence>
<dbReference type="Pfam" id="PF01076">
    <property type="entry name" value="Mob_Pre"/>
    <property type="match status" value="1"/>
</dbReference>
<comment type="similarity">
    <text evidence="1">Belongs to the plasmid mobilization pre family.</text>
</comment>
<evidence type="ECO:0000313" key="4">
    <source>
        <dbReference type="EMBL" id="SHK84058.1"/>
    </source>
</evidence>
<keyword evidence="2" id="KW-0175">Coiled coil</keyword>
<evidence type="ECO:0000256" key="3">
    <source>
        <dbReference type="SAM" id="MobiDB-lite"/>
    </source>
</evidence>
<feature type="region of interest" description="Disordered" evidence="3">
    <location>
        <begin position="386"/>
        <end position="411"/>
    </location>
</feature>
<dbReference type="GO" id="GO:0006310">
    <property type="term" value="P:DNA recombination"/>
    <property type="evidence" value="ECO:0007669"/>
    <property type="project" value="InterPro"/>
</dbReference>
<dbReference type="Proteomes" id="UP000184301">
    <property type="component" value="Unassembled WGS sequence"/>
</dbReference>
<evidence type="ECO:0000256" key="2">
    <source>
        <dbReference type="SAM" id="Coils"/>
    </source>
</evidence>
<dbReference type="STRING" id="1121950.SAMN02745243_03839"/>
<organism evidence="4 5">
    <name type="scientific">Hespellia stercorisuis DSM 15480</name>
    <dbReference type="NCBI Taxonomy" id="1121950"/>
    <lineage>
        <taxon>Bacteria</taxon>
        <taxon>Bacillati</taxon>
        <taxon>Bacillota</taxon>
        <taxon>Clostridia</taxon>
        <taxon>Lachnospirales</taxon>
        <taxon>Lachnospiraceae</taxon>
        <taxon>Hespellia</taxon>
    </lineage>
</organism>
<protein>
    <submittedName>
        <fullName evidence="4">Plasmid recombination enzyme</fullName>
    </submittedName>
</protein>
<dbReference type="CDD" id="cd17242">
    <property type="entry name" value="MobM_relaxase"/>
    <property type="match status" value="1"/>
</dbReference>